<evidence type="ECO:0000313" key="1">
    <source>
        <dbReference type="Proteomes" id="UP000095287"/>
    </source>
</evidence>
<protein>
    <submittedName>
        <fullName evidence="2">DUF2384 domain-containing protein</fullName>
    </submittedName>
</protein>
<name>A0A1I7YWW2_9BILA</name>
<dbReference type="Proteomes" id="UP000095287">
    <property type="component" value="Unplaced"/>
</dbReference>
<sequence length="65" mass="7161">MKPPRQMASLRLQGLAEHIMHAESRCRTHGESAELSGSGSPVNRVQSELPDLWLAVHTRPEGVFA</sequence>
<keyword evidence="1" id="KW-1185">Reference proteome</keyword>
<reference evidence="2" key="1">
    <citation type="submission" date="2016-11" db="UniProtKB">
        <authorList>
            <consortium name="WormBaseParasite"/>
        </authorList>
    </citation>
    <scope>IDENTIFICATION</scope>
</reference>
<accession>A0A1I7YWW2</accession>
<proteinExistence type="predicted"/>
<dbReference type="AlphaFoldDB" id="A0A1I7YWW2"/>
<dbReference type="WBParaSite" id="L893_g20668.t1">
    <property type="protein sequence ID" value="L893_g20668.t1"/>
    <property type="gene ID" value="L893_g20668"/>
</dbReference>
<evidence type="ECO:0000313" key="2">
    <source>
        <dbReference type="WBParaSite" id="L893_g20668.t1"/>
    </source>
</evidence>
<organism evidence="1 2">
    <name type="scientific">Steinernema glaseri</name>
    <dbReference type="NCBI Taxonomy" id="37863"/>
    <lineage>
        <taxon>Eukaryota</taxon>
        <taxon>Metazoa</taxon>
        <taxon>Ecdysozoa</taxon>
        <taxon>Nematoda</taxon>
        <taxon>Chromadorea</taxon>
        <taxon>Rhabditida</taxon>
        <taxon>Tylenchina</taxon>
        <taxon>Panagrolaimomorpha</taxon>
        <taxon>Strongyloidoidea</taxon>
        <taxon>Steinernematidae</taxon>
        <taxon>Steinernema</taxon>
    </lineage>
</organism>